<gene>
    <name evidence="2" type="ORF">OVA965_LOCUS11336</name>
    <name evidence="3" type="ORF">TMI583_LOCUS11338</name>
</gene>
<organism evidence="2 4">
    <name type="scientific">Didymodactylos carnosus</name>
    <dbReference type="NCBI Taxonomy" id="1234261"/>
    <lineage>
        <taxon>Eukaryota</taxon>
        <taxon>Metazoa</taxon>
        <taxon>Spiralia</taxon>
        <taxon>Gnathifera</taxon>
        <taxon>Rotifera</taxon>
        <taxon>Eurotatoria</taxon>
        <taxon>Bdelloidea</taxon>
        <taxon>Philodinida</taxon>
        <taxon>Philodinidae</taxon>
        <taxon>Didymodactylos</taxon>
    </lineage>
</organism>
<evidence type="ECO:0000313" key="3">
    <source>
        <dbReference type="EMBL" id="CAF3710942.1"/>
    </source>
</evidence>
<comment type="caution">
    <text evidence="2">The sequence shown here is derived from an EMBL/GenBank/DDBJ whole genome shotgun (WGS) entry which is preliminary data.</text>
</comment>
<dbReference type="AlphaFoldDB" id="A0A8S2DDQ5"/>
<evidence type="ECO:0000313" key="2">
    <source>
        <dbReference type="EMBL" id="CAF0935030.1"/>
    </source>
</evidence>
<reference evidence="2" key="1">
    <citation type="submission" date="2021-02" db="EMBL/GenBank/DDBJ databases">
        <authorList>
            <person name="Nowell W R."/>
        </authorList>
    </citation>
    <scope>NUCLEOTIDE SEQUENCE</scope>
</reference>
<dbReference type="EMBL" id="CAJOBA010004361">
    <property type="protein sequence ID" value="CAF3710942.1"/>
    <property type="molecule type" value="Genomic_DNA"/>
</dbReference>
<sequence length="174" mass="19350">MNTSASTTVDVDASVDASEEETAIDTSTTITTIDNDISNINDENVKKPQKKKKRYDPWNTKGKSLSSSKSKEKQTMTLSTTDLKEEQIRLIARDISSSSNQDNIEMATKLVNKNGKDFMPEIVAVTVEIQSVDEFMNTDSIVRNEDDELSTLSVIHPPSTLRSNLLLVEEANQH</sequence>
<feature type="compositionally biased region" description="Low complexity" evidence="1">
    <location>
        <begin position="24"/>
        <end position="42"/>
    </location>
</feature>
<name>A0A8S2DDQ5_9BILA</name>
<evidence type="ECO:0000256" key="1">
    <source>
        <dbReference type="SAM" id="MobiDB-lite"/>
    </source>
</evidence>
<dbReference type="EMBL" id="CAJNOK010004356">
    <property type="protein sequence ID" value="CAF0935030.1"/>
    <property type="molecule type" value="Genomic_DNA"/>
</dbReference>
<accession>A0A8S2DDQ5</accession>
<feature type="region of interest" description="Disordered" evidence="1">
    <location>
        <begin position="1"/>
        <end position="81"/>
    </location>
</feature>
<dbReference type="Proteomes" id="UP000682733">
    <property type="component" value="Unassembled WGS sequence"/>
</dbReference>
<evidence type="ECO:0000313" key="4">
    <source>
        <dbReference type="Proteomes" id="UP000677228"/>
    </source>
</evidence>
<protein>
    <submittedName>
        <fullName evidence="2">Uncharacterized protein</fullName>
    </submittedName>
</protein>
<dbReference type="Proteomes" id="UP000677228">
    <property type="component" value="Unassembled WGS sequence"/>
</dbReference>
<proteinExistence type="predicted"/>